<gene>
    <name evidence="1" type="ORF">NCTC13193_05173</name>
</gene>
<accession>A0A448T7T3</accession>
<sequence length="49" mass="5680">MDMLAWQYETKTFSSDLRRDYYLPLTNQGGMTLVSLFPPVRRALPASLQ</sequence>
<proteinExistence type="predicted"/>
<dbReference type="AlphaFoldDB" id="A0A448T7T3"/>
<name>A0A448T7T3_SERFO</name>
<dbReference type="Proteomes" id="UP000270487">
    <property type="component" value="Chromosome"/>
</dbReference>
<protein>
    <submittedName>
        <fullName evidence="1">Uncharacterized protein</fullName>
    </submittedName>
</protein>
<evidence type="ECO:0000313" key="1">
    <source>
        <dbReference type="EMBL" id="VEI76037.1"/>
    </source>
</evidence>
<reference evidence="1 2" key="1">
    <citation type="submission" date="2018-12" db="EMBL/GenBank/DDBJ databases">
        <authorList>
            <consortium name="Pathogen Informatics"/>
        </authorList>
    </citation>
    <scope>NUCLEOTIDE SEQUENCE [LARGE SCALE GENOMIC DNA]</scope>
    <source>
        <strain evidence="1 2">NCTC13193</strain>
    </source>
</reference>
<evidence type="ECO:0000313" key="2">
    <source>
        <dbReference type="Proteomes" id="UP000270487"/>
    </source>
</evidence>
<dbReference type="EMBL" id="LR134492">
    <property type="protein sequence ID" value="VEI76037.1"/>
    <property type="molecule type" value="Genomic_DNA"/>
</dbReference>
<organism evidence="1 2">
    <name type="scientific">Serratia fonticola</name>
    <dbReference type="NCBI Taxonomy" id="47917"/>
    <lineage>
        <taxon>Bacteria</taxon>
        <taxon>Pseudomonadati</taxon>
        <taxon>Pseudomonadota</taxon>
        <taxon>Gammaproteobacteria</taxon>
        <taxon>Enterobacterales</taxon>
        <taxon>Yersiniaceae</taxon>
        <taxon>Serratia</taxon>
    </lineage>
</organism>